<dbReference type="PANTHER" id="PTHR43591">
    <property type="entry name" value="METHYLTRANSFERASE"/>
    <property type="match status" value="1"/>
</dbReference>
<evidence type="ECO:0000313" key="3">
    <source>
        <dbReference type="Proteomes" id="UP000257055"/>
    </source>
</evidence>
<dbReference type="SUPFAM" id="SSF53335">
    <property type="entry name" value="S-adenosyl-L-methionine-dependent methyltransferases"/>
    <property type="match status" value="1"/>
</dbReference>
<dbReference type="Pfam" id="PF13649">
    <property type="entry name" value="Methyltransf_25"/>
    <property type="match status" value="1"/>
</dbReference>
<accession>A0A3D8TQ68</accession>
<dbReference type="Proteomes" id="UP000257055">
    <property type="component" value="Unassembled WGS sequence"/>
</dbReference>
<dbReference type="Gene3D" id="3.40.50.150">
    <property type="entry name" value="Vaccinia Virus protein VP39"/>
    <property type="match status" value="1"/>
</dbReference>
<evidence type="ECO:0000259" key="1">
    <source>
        <dbReference type="Pfam" id="PF13649"/>
    </source>
</evidence>
<dbReference type="GO" id="GO:0008168">
    <property type="term" value="F:methyltransferase activity"/>
    <property type="evidence" value="ECO:0007669"/>
    <property type="project" value="TreeGrafter"/>
</dbReference>
<proteinExistence type="predicted"/>
<name>A0A3D8TQ68_9LIST</name>
<comment type="caution">
    <text evidence="2">The sequence shown here is derived from an EMBL/GenBank/DDBJ whole genome shotgun (WGS) entry which is preliminary data.</text>
</comment>
<dbReference type="InterPro" id="IPR029063">
    <property type="entry name" value="SAM-dependent_MTases_sf"/>
</dbReference>
<dbReference type="EMBL" id="LARY01000002">
    <property type="protein sequence ID" value="RDX00782.1"/>
    <property type="molecule type" value="Genomic_DNA"/>
</dbReference>
<feature type="domain" description="Methyltransferase" evidence="1">
    <location>
        <begin position="43"/>
        <end position="136"/>
    </location>
</feature>
<keyword evidence="3" id="KW-1185">Reference proteome</keyword>
<sequence length="194" mass="21053">MSGHEGHFHNKAAFLDDKERMKGFRAHELIQALPNFSPNDSFLDLGAGTGFFTIPLAGETKGKIFALDSDSKMLERIGEKMIAAGLSNVERIQADVADIPLEDGSVRHVVASLILHEVADLEAVLAELFRVTEAGGDVAVIEYEEKKTPDGGPPHHIRLSAEKLTSALEKAGFGDCHTQMIDEKIYLLVASKTS</sequence>
<gene>
    <name evidence="2" type="ORF">UR08_07315</name>
</gene>
<dbReference type="CDD" id="cd02440">
    <property type="entry name" value="AdoMet_MTases"/>
    <property type="match status" value="1"/>
</dbReference>
<dbReference type="AlphaFoldDB" id="A0A3D8TQ68"/>
<protein>
    <recommendedName>
        <fullName evidence="1">Methyltransferase domain-containing protein</fullName>
    </recommendedName>
</protein>
<evidence type="ECO:0000313" key="2">
    <source>
        <dbReference type="EMBL" id="RDX00782.1"/>
    </source>
</evidence>
<dbReference type="PANTHER" id="PTHR43591:SF24">
    <property type="entry name" value="2-METHOXY-6-POLYPRENYL-1,4-BENZOQUINOL METHYLASE, MITOCHONDRIAL"/>
    <property type="match status" value="1"/>
</dbReference>
<organism evidence="2 3">
    <name type="scientific">Listeria kieliensis</name>
    <dbReference type="NCBI Taxonomy" id="1621700"/>
    <lineage>
        <taxon>Bacteria</taxon>
        <taxon>Bacillati</taxon>
        <taxon>Bacillota</taxon>
        <taxon>Bacilli</taxon>
        <taxon>Bacillales</taxon>
        <taxon>Listeriaceae</taxon>
        <taxon>Listeria</taxon>
    </lineage>
</organism>
<dbReference type="RefSeq" id="WP_115753024.1">
    <property type="nucleotide sequence ID" value="NZ_LARY01000002.1"/>
</dbReference>
<reference evidence="3" key="1">
    <citation type="submission" date="2015-04" db="EMBL/GenBank/DDBJ databases">
        <authorList>
            <person name="Schardt J."/>
            <person name="Mueller-Herbst S."/>
            <person name="Scherer S."/>
            <person name="Huptas C."/>
        </authorList>
    </citation>
    <scope>NUCLEOTIDE SEQUENCE [LARGE SCALE GENOMIC DNA]</scope>
    <source>
        <strain evidence="3">Kiel-L1</strain>
    </source>
</reference>
<dbReference type="InterPro" id="IPR041698">
    <property type="entry name" value="Methyltransf_25"/>
</dbReference>